<organism evidence="1 2">
    <name type="scientific">Alcaligenes xylosoxydans xylosoxydans</name>
    <name type="common">Achromobacter xylosoxidans</name>
    <dbReference type="NCBI Taxonomy" id="85698"/>
    <lineage>
        <taxon>Bacteria</taxon>
        <taxon>Pseudomonadati</taxon>
        <taxon>Pseudomonadota</taxon>
        <taxon>Betaproteobacteria</taxon>
        <taxon>Burkholderiales</taxon>
        <taxon>Alcaligenaceae</taxon>
        <taxon>Achromobacter</taxon>
    </lineage>
</organism>
<reference evidence="2" key="1">
    <citation type="submission" date="2015-12" db="EMBL/GenBank/DDBJ databases">
        <title>FDA dAtabase for Regulatory Grade micrObial Sequences (FDA-ARGOS): Supporting development and validation of Infectious Disease Dx tests.</title>
        <authorList>
            <person name="Case J."/>
            <person name="Tallon L."/>
            <person name="Sadzewicz L."/>
            <person name="Sengamalay N."/>
            <person name="Ott S."/>
            <person name="Godinez A."/>
            <person name="Nagaraj S."/>
            <person name="Nadendla S."/>
            <person name="Sichtig H."/>
        </authorList>
    </citation>
    <scope>NUCLEOTIDE SEQUENCE [LARGE SCALE GENOMIC DNA]</scope>
    <source>
        <strain evidence="2">FDAARGOS_147</strain>
    </source>
</reference>
<sequence length="137" mass="15075">MPSQTKSVDAKAAFELVFGLLQKTPWIVRDASAPLPDIAVMKRHQADAVNVILWICETGDLTGWPARTPLETQATASYLLMDLTFRLLDPASPLLAGAWDVPADQPPHQQALRVVRHEVQRSKPITAADLARFPARS</sequence>
<evidence type="ECO:0000313" key="1">
    <source>
        <dbReference type="EMBL" id="AMG37776.1"/>
    </source>
</evidence>
<dbReference type="AlphaFoldDB" id="A0A120LHN3"/>
<name>A0A120LHN3_ALCXX</name>
<evidence type="ECO:0000313" key="2">
    <source>
        <dbReference type="Proteomes" id="UP000060602"/>
    </source>
</evidence>
<dbReference type="Proteomes" id="UP000060602">
    <property type="component" value="Chromosome"/>
</dbReference>
<gene>
    <name evidence="1" type="ORF">AL504_18260</name>
</gene>
<accession>A0A120LHN3</accession>
<proteinExistence type="predicted"/>
<protein>
    <submittedName>
        <fullName evidence="1">Uncharacterized protein</fullName>
    </submittedName>
</protein>
<dbReference type="EMBL" id="CP014060">
    <property type="protein sequence ID" value="AMG37776.1"/>
    <property type="molecule type" value="Genomic_DNA"/>
</dbReference>
<dbReference type="RefSeq" id="WP_006392309.1">
    <property type="nucleotide sequence ID" value="NZ_CP014060.2"/>
</dbReference>